<evidence type="ECO:0000256" key="1">
    <source>
        <dbReference type="ARBA" id="ARBA00022737"/>
    </source>
</evidence>
<dbReference type="Gene3D" id="1.25.40.20">
    <property type="entry name" value="Ankyrin repeat-containing domain"/>
    <property type="match status" value="4"/>
</dbReference>
<name>A0A0G4IRP9_PLABS</name>
<dbReference type="InterPro" id="IPR002110">
    <property type="entry name" value="Ankyrin_rpt"/>
</dbReference>
<keyword evidence="2 3" id="KW-0040">ANK repeat</keyword>
<feature type="repeat" description="ANK" evidence="3">
    <location>
        <begin position="231"/>
        <end position="263"/>
    </location>
</feature>
<dbReference type="STRING" id="37360.A0A0G4IRP9"/>
<dbReference type="EMBL" id="CDSF01000080">
    <property type="protein sequence ID" value="CEO97771.1"/>
    <property type="molecule type" value="Genomic_DNA"/>
</dbReference>
<sequence>MMLSAGHIRVVEYLLQCPGVNPADLSSWALRKAAQNGHTSVVKALIDDGRSDLTAHGNLALNFAVKGGHHDIVHLLLESPAVRDAAKDGVALGFAASNGDLDLVELFLTGIPCINASERDNWAFVNAAANGYTRVCRRLLQEPGVSVAGQRHNAIVYAAMYNHYESVLRAGIVYVALFLIMTLRTLRFLLDCPGADPGAQQGAALCWSASNGHTRIVRLLVEDGRVPVNSRDGAPLIRAAENGHLETCKVLLEAGADPGLRESESLIFAVKYGHVDVVVLLAEHEAVDASAQNCKALMTAASQGNLRILEALASRNDTGIRSRGSKALAIAASRGSVGIVDYLLRNADVDPCDGDGLALSWATLEEHAPVVHRLVRDSRVVEFVVRSGCHRTSALIAQAMKQVSDECREAISVAFAIRDYRSSISLPGDCQNLILEFAFGDFLPNAATIDCIYKRIKEKSQRRLVHT</sequence>
<dbReference type="SMART" id="SM00248">
    <property type="entry name" value="ANK"/>
    <property type="match status" value="8"/>
</dbReference>
<keyword evidence="5" id="KW-1185">Reference proteome</keyword>
<dbReference type="SUPFAM" id="SSF48403">
    <property type="entry name" value="Ankyrin repeat"/>
    <property type="match status" value="2"/>
</dbReference>
<reference evidence="4 5" key="1">
    <citation type="submission" date="2015-02" db="EMBL/GenBank/DDBJ databases">
        <authorList>
            <person name="Chooi Y.-H."/>
        </authorList>
    </citation>
    <scope>NUCLEOTIDE SEQUENCE [LARGE SCALE GENOMIC DNA]</scope>
    <source>
        <strain evidence="4">E3</strain>
    </source>
</reference>
<protein>
    <submittedName>
        <fullName evidence="4">Uncharacterized protein</fullName>
    </submittedName>
</protein>
<organism evidence="4 5">
    <name type="scientific">Plasmodiophora brassicae</name>
    <name type="common">Clubroot disease agent</name>
    <dbReference type="NCBI Taxonomy" id="37360"/>
    <lineage>
        <taxon>Eukaryota</taxon>
        <taxon>Sar</taxon>
        <taxon>Rhizaria</taxon>
        <taxon>Endomyxa</taxon>
        <taxon>Phytomyxea</taxon>
        <taxon>Plasmodiophorida</taxon>
        <taxon>Plasmodiophoridae</taxon>
        <taxon>Plasmodiophora</taxon>
    </lineage>
</organism>
<evidence type="ECO:0000256" key="3">
    <source>
        <dbReference type="PROSITE-ProRule" id="PRU00023"/>
    </source>
</evidence>
<dbReference type="AlphaFoldDB" id="A0A0G4IRP9"/>
<keyword evidence="1" id="KW-0677">Repeat</keyword>
<dbReference type="Pfam" id="PF12796">
    <property type="entry name" value="Ank_2"/>
    <property type="match status" value="3"/>
</dbReference>
<proteinExistence type="predicted"/>
<dbReference type="PROSITE" id="PS50088">
    <property type="entry name" value="ANK_REPEAT"/>
    <property type="match status" value="2"/>
</dbReference>
<evidence type="ECO:0000256" key="2">
    <source>
        <dbReference type="ARBA" id="ARBA00023043"/>
    </source>
</evidence>
<dbReference type="InterPro" id="IPR036770">
    <property type="entry name" value="Ankyrin_rpt-contain_sf"/>
</dbReference>
<dbReference type="OrthoDB" id="448455at2759"/>
<accession>A0A0G4IRP9</accession>
<evidence type="ECO:0000313" key="5">
    <source>
        <dbReference type="Proteomes" id="UP000039324"/>
    </source>
</evidence>
<feature type="repeat" description="ANK" evidence="3">
    <location>
        <begin position="56"/>
        <end position="88"/>
    </location>
</feature>
<dbReference type="Pfam" id="PF00023">
    <property type="entry name" value="Ank"/>
    <property type="match status" value="1"/>
</dbReference>
<dbReference type="Proteomes" id="UP000039324">
    <property type="component" value="Unassembled WGS sequence"/>
</dbReference>
<dbReference type="OMA" id="PCINASE"/>
<evidence type="ECO:0000313" key="4">
    <source>
        <dbReference type="EMBL" id="CEO97771.1"/>
    </source>
</evidence>
<dbReference type="PANTHER" id="PTHR24198:SF165">
    <property type="entry name" value="ANKYRIN REPEAT-CONTAINING PROTEIN-RELATED"/>
    <property type="match status" value="1"/>
</dbReference>
<dbReference type="PANTHER" id="PTHR24198">
    <property type="entry name" value="ANKYRIN REPEAT AND PROTEIN KINASE DOMAIN-CONTAINING PROTEIN"/>
    <property type="match status" value="1"/>
</dbReference>
<dbReference type="PROSITE" id="PS50297">
    <property type="entry name" value="ANK_REP_REGION"/>
    <property type="match status" value="1"/>
</dbReference>
<gene>
    <name evidence="4" type="ORF">PBRA_005885</name>
</gene>